<evidence type="ECO:0000256" key="2">
    <source>
        <dbReference type="ARBA" id="ARBA00022679"/>
    </source>
</evidence>
<evidence type="ECO:0000313" key="6">
    <source>
        <dbReference type="WBParaSite" id="sdigi.contig1222.g10280.t1"/>
    </source>
</evidence>
<sequence>MNFLIRLLPASFGRPFSTSAVTLRSLPGGVEGREVSYPAVGKKPKLVKDVREAVSTIKSGNHIFVHGIAATPTPLLEGLCEHAKTNNLKKITLHHMHLEGPTPWLAADVKDRIRSNSLFTGHNLRNAINDGTADFNSIFLHEIPLLFRSGMIHLNAALITVSPPDSSGFCTLGTGADSTRAAVTLADVIIAVCNKNMPRTFGDTVIHESHIDFMVENDSPLHERKLDGKTSEVEKKIGELIANELIANGATLQMGIGAVPDAALAALGNHKDLGIHTEMFSDGVLKLVECNAITNAKKPLHPGKMVVSFVYGSKKLYSFLHDNPMVFFGDVAWVNDPSIVKTMPKMTAINSAVEVDLTGQVSNIWLDNVVLSLISQGFLLKLSGENEIDSN</sequence>
<proteinExistence type="inferred from homology"/>
<dbReference type="SUPFAM" id="SSF100950">
    <property type="entry name" value="NagB/RpiA/CoA transferase-like"/>
    <property type="match status" value="2"/>
</dbReference>
<dbReference type="InterPro" id="IPR038460">
    <property type="entry name" value="AcetylCoA_hyd_C_sf"/>
</dbReference>
<evidence type="ECO:0000313" key="5">
    <source>
        <dbReference type="Proteomes" id="UP000887581"/>
    </source>
</evidence>
<dbReference type="PANTHER" id="PTHR21432:SF20">
    <property type="entry name" value="ACETYL-COA HYDROLASE"/>
    <property type="match status" value="1"/>
</dbReference>
<dbReference type="WBParaSite" id="sdigi.contig1222.g10280.t1">
    <property type="protein sequence ID" value="sdigi.contig1222.g10280.t1"/>
    <property type="gene ID" value="sdigi.contig1222.g10280"/>
</dbReference>
<feature type="domain" description="Acetyl-CoA hydrolase/transferase N-terminal" evidence="3">
    <location>
        <begin position="45"/>
        <end position="218"/>
    </location>
</feature>
<dbReference type="InterPro" id="IPR026888">
    <property type="entry name" value="AcetylCoA_hyd_C"/>
</dbReference>
<dbReference type="Proteomes" id="UP000887581">
    <property type="component" value="Unplaced"/>
</dbReference>
<dbReference type="Gene3D" id="3.30.750.70">
    <property type="entry name" value="4-hydroxybutyrate coenzyme like domains"/>
    <property type="match status" value="1"/>
</dbReference>
<protein>
    <submittedName>
        <fullName evidence="6">Acetyl-CoA hydrolase</fullName>
    </submittedName>
</protein>
<dbReference type="InterPro" id="IPR003702">
    <property type="entry name" value="ActCoA_hydro_N"/>
</dbReference>
<accession>A0A915PEQ3</accession>
<dbReference type="AlphaFoldDB" id="A0A915PEQ3"/>
<dbReference type="Pfam" id="PF02550">
    <property type="entry name" value="AcetylCoA_hydro"/>
    <property type="match status" value="1"/>
</dbReference>
<evidence type="ECO:0000259" key="3">
    <source>
        <dbReference type="Pfam" id="PF02550"/>
    </source>
</evidence>
<dbReference type="GO" id="GO:0006083">
    <property type="term" value="P:acetate metabolic process"/>
    <property type="evidence" value="ECO:0007669"/>
    <property type="project" value="InterPro"/>
</dbReference>
<dbReference type="GO" id="GO:0005739">
    <property type="term" value="C:mitochondrion"/>
    <property type="evidence" value="ECO:0007669"/>
    <property type="project" value="TreeGrafter"/>
</dbReference>
<feature type="domain" description="Acetyl-CoA hydrolase/transferase C-terminal" evidence="4">
    <location>
        <begin position="312"/>
        <end position="368"/>
    </location>
</feature>
<dbReference type="PANTHER" id="PTHR21432">
    <property type="entry name" value="ACETYL-COA HYDROLASE-RELATED"/>
    <property type="match status" value="1"/>
</dbReference>
<keyword evidence="5" id="KW-1185">Reference proteome</keyword>
<dbReference type="Pfam" id="PF13336">
    <property type="entry name" value="AcetylCoA_hyd_C"/>
    <property type="match status" value="1"/>
</dbReference>
<organism evidence="5 6">
    <name type="scientific">Setaria digitata</name>
    <dbReference type="NCBI Taxonomy" id="48799"/>
    <lineage>
        <taxon>Eukaryota</taxon>
        <taxon>Metazoa</taxon>
        <taxon>Ecdysozoa</taxon>
        <taxon>Nematoda</taxon>
        <taxon>Chromadorea</taxon>
        <taxon>Rhabditida</taxon>
        <taxon>Spirurina</taxon>
        <taxon>Spiruromorpha</taxon>
        <taxon>Filarioidea</taxon>
        <taxon>Setariidae</taxon>
        <taxon>Setaria</taxon>
    </lineage>
</organism>
<dbReference type="Gene3D" id="3.40.1080.10">
    <property type="entry name" value="Glutaconate Coenzyme A-transferase"/>
    <property type="match status" value="1"/>
</dbReference>
<reference evidence="6" key="1">
    <citation type="submission" date="2022-11" db="UniProtKB">
        <authorList>
            <consortium name="WormBaseParasite"/>
        </authorList>
    </citation>
    <scope>IDENTIFICATION</scope>
</reference>
<dbReference type="Gene3D" id="3.40.1080.20">
    <property type="entry name" value="Acetyl-CoA hydrolase/transferase C-terminal domain"/>
    <property type="match status" value="1"/>
</dbReference>
<keyword evidence="2" id="KW-0808">Transferase</keyword>
<evidence type="ECO:0000259" key="4">
    <source>
        <dbReference type="Pfam" id="PF13336"/>
    </source>
</evidence>
<evidence type="ECO:0000256" key="1">
    <source>
        <dbReference type="ARBA" id="ARBA00009632"/>
    </source>
</evidence>
<name>A0A915PEQ3_9BILA</name>
<dbReference type="InterPro" id="IPR037171">
    <property type="entry name" value="NagB/RpiA_transferase-like"/>
</dbReference>
<dbReference type="InterPro" id="IPR046433">
    <property type="entry name" value="ActCoA_hydro"/>
</dbReference>
<dbReference type="GO" id="GO:0008775">
    <property type="term" value="F:acetate CoA-transferase activity"/>
    <property type="evidence" value="ECO:0007669"/>
    <property type="project" value="InterPro"/>
</dbReference>
<comment type="similarity">
    <text evidence="1">Belongs to the acetyl-CoA hydrolase/transferase family.</text>
</comment>